<dbReference type="RefSeq" id="WP_115493907.1">
    <property type="nucleotide sequence ID" value="NZ_QRBE01000001.1"/>
</dbReference>
<evidence type="ECO:0000256" key="1">
    <source>
        <dbReference type="SAM" id="Coils"/>
    </source>
</evidence>
<keyword evidence="1" id="KW-0175">Coiled coil</keyword>
<protein>
    <submittedName>
        <fullName evidence="2">Uncharacterized protein</fullName>
    </submittedName>
</protein>
<proteinExistence type="predicted"/>
<gene>
    <name evidence="2" type="ORF">DWU98_02730</name>
</gene>
<dbReference type="AlphaFoldDB" id="A0A370X9D3"/>
<accession>A0A370X9D3</accession>
<dbReference type="EMBL" id="QRBE01000001">
    <property type="protein sequence ID" value="RDS84887.1"/>
    <property type="molecule type" value="Genomic_DNA"/>
</dbReference>
<sequence>MASISDCTASGEAALNALYALQTAAMKSGNLVAQKALKDDTDDLTYKLTQLHRQQIAVNDVQIASLTGQLNQVTQAAQQAVDQLNELDNVLDYVVKASQVLAGVLGAA</sequence>
<dbReference type="Proteomes" id="UP000254258">
    <property type="component" value="Unassembled WGS sequence"/>
</dbReference>
<comment type="caution">
    <text evidence="2">The sequence shown here is derived from an EMBL/GenBank/DDBJ whole genome shotgun (WGS) entry which is preliminary data.</text>
</comment>
<keyword evidence="3" id="KW-1185">Reference proteome</keyword>
<organism evidence="2 3">
    <name type="scientific">Dyella monticola</name>
    <dbReference type="NCBI Taxonomy" id="1927958"/>
    <lineage>
        <taxon>Bacteria</taxon>
        <taxon>Pseudomonadati</taxon>
        <taxon>Pseudomonadota</taxon>
        <taxon>Gammaproteobacteria</taxon>
        <taxon>Lysobacterales</taxon>
        <taxon>Rhodanobacteraceae</taxon>
        <taxon>Dyella</taxon>
    </lineage>
</organism>
<evidence type="ECO:0000313" key="2">
    <source>
        <dbReference type="EMBL" id="RDS84887.1"/>
    </source>
</evidence>
<reference evidence="2 3" key="1">
    <citation type="submission" date="2018-07" db="EMBL/GenBank/DDBJ databases">
        <title>Dyella monticola sp. nov. and Dyella psychrodurans sp. nov. isolated from monsoon evergreen broad-leaved forest soil of Dinghu Mountain, China.</title>
        <authorList>
            <person name="Gao Z."/>
            <person name="Qiu L."/>
        </authorList>
    </citation>
    <scope>NUCLEOTIDE SEQUENCE [LARGE SCALE GENOMIC DNA]</scope>
    <source>
        <strain evidence="2 3">4G-K06</strain>
    </source>
</reference>
<evidence type="ECO:0000313" key="3">
    <source>
        <dbReference type="Proteomes" id="UP000254258"/>
    </source>
</evidence>
<feature type="coiled-coil region" evidence="1">
    <location>
        <begin position="63"/>
        <end position="90"/>
    </location>
</feature>
<name>A0A370X9D3_9GAMM</name>